<comment type="caution">
    <text evidence="1">The sequence shown here is derived from an EMBL/GenBank/DDBJ whole genome shotgun (WGS) entry which is preliminary data.</text>
</comment>
<keyword evidence="2" id="KW-1185">Reference proteome</keyword>
<evidence type="ECO:0000313" key="2">
    <source>
        <dbReference type="Proteomes" id="UP001314263"/>
    </source>
</evidence>
<organism evidence="1 2">
    <name type="scientific">Coccomyxa viridis</name>
    <dbReference type="NCBI Taxonomy" id="1274662"/>
    <lineage>
        <taxon>Eukaryota</taxon>
        <taxon>Viridiplantae</taxon>
        <taxon>Chlorophyta</taxon>
        <taxon>core chlorophytes</taxon>
        <taxon>Trebouxiophyceae</taxon>
        <taxon>Trebouxiophyceae incertae sedis</taxon>
        <taxon>Coccomyxaceae</taxon>
        <taxon>Coccomyxa</taxon>
    </lineage>
</organism>
<proteinExistence type="predicted"/>
<dbReference type="AlphaFoldDB" id="A0AAV1HSM0"/>
<name>A0AAV1HSM0_9CHLO</name>
<reference evidence="1 2" key="1">
    <citation type="submission" date="2023-10" db="EMBL/GenBank/DDBJ databases">
        <authorList>
            <person name="Maclean D."/>
            <person name="Macfadyen A."/>
        </authorList>
    </citation>
    <scope>NUCLEOTIDE SEQUENCE [LARGE SCALE GENOMIC DNA]</scope>
</reference>
<protein>
    <submittedName>
        <fullName evidence="1">Uncharacterized protein</fullName>
    </submittedName>
</protein>
<evidence type="ECO:0000313" key="1">
    <source>
        <dbReference type="EMBL" id="CAK0733584.1"/>
    </source>
</evidence>
<sequence>MFLKVLDMCDIRAQGSMPSAQPGMLAVSRRRKVPSGRLGMLHGSLEASKAKQPLAIAPGMGRAASSAQALLWYIKESTPQNECKLLSPARKANQRLQQELKLAVECRQAALEALLCARQ</sequence>
<dbReference type="Proteomes" id="UP001314263">
    <property type="component" value="Unassembled WGS sequence"/>
</dbReference>
<dbReference type="EMBL" id="CAUYUE010000001">
    <property type="protein sequence ID" value="CAK0733584.1"/>
    <property type="molecule type" value="Genomic_DNA"/>
</dbReference>
<accession>A0AAV1HSM0</accession>
<gene>
    <name evidence="1" type="ORF">CVIRNUC_000299</name>
</gene>